<evidence type="ECO:0000313" key="1">
    <source>
        <dbReference type="EMBL" id="QEC61740.1"/>
    </source>
</evidence>
<dbReference type="AlphaFoldDB" id="A0A5B8URP3"/>
<dbReference type="InterPro" id="IPR024997">
    <property type="entry name" value="DUF3892"/>
</dbReference>
<protein>
    <submittedName>
        <fullName evidence="1">DUF3892 domain-containing protein</fullName>
    </submittedName>
</protein>
<sequence length="90" mass="10008">MPYKITHVRLSSGGYTEEHITDVKGVSDGGTNFTETVAQVVGYLKTMRYYVSIKGNTIDVISQKSSSGREYIRTKPDGTTVDNLLSLQRF</sequence>
<accession>A0A5B8URP3</accession>
<dbReference type="Pfam" id="PF13031">
    <property type="entry name" value="DUF3892"/>
    <property type="match status" value="1"/>
</dbReference>
<name>A0A5B8URP3_9SPHI</name>
<dbReference type="OrthoDB" id="676122at2"/>
<proteinExistence type="predicted"/>
<organism evidence="1 2">
    <name type="scientific">Mucilaginibacter ginsenosidivorans</name>
    <dbReference type="NCBI Taxonomy" id="398053"/>
    <lineage>
        <taxon>Bacteria</taxon>
        <taxon>Pseudomonadati</taxon>
        <taxon>Bacteroidota</taxon>
        <taxon>Sphingobacteriia</taxon>
        <taxon>Sphingobacteriales</taxon>
        <taxon>Sphingobacteriaceae</taxon>
        <taxon>Mucilaginibacter</taxon>
    </lineage>
</organism>
<reference evidence="1 2" key="1">
    <citation type="journal article" date="2017" name="Curr. Microbiol.">
        <title>Mucilaginibacter ginsenosidivorans sp. nov., Isolated from Soil of Ginseng Field.</title>
        <authorList>
            <person name="Kim M.M."/>
            <person name="Siddiqi M.Z."/>
            <person name="Im W.T."/>
        </authorList>
    </citation>
    <scope>NUCLEOTIDE SEQUENCE [LARGE SCALE GENOMIC DNA]</scope>
    <source>
        <strain evidence="1 2">Gsoil 3017</strain>
    </source>
</reference>
<dbReference type="KEGG" id="mgin:FRZ54_03785"/>
<gene>
    <name evidence="1" type="ORF">FRZ54_03785</name>
</gene>
<evidence type="ECO:0000313" key="2">
    <source>
        <dbReference type="Proteomes" id="UP000321479"/>
    </source>
</evidence>
<dbReference type="RefSeq" id="WP_147030317.1">
    <property type="nucleotide sequence ID" value="NZ_CP042436.1"/>
</dbReference>
<dbReference type="Proteomes" id="UP000321479">
    <property type="component" value="Chromosome"/>
</dbReference>
<dbReference type="EMBL" id="CP042436">
    <property type="protein sequence ID" value="QEC61740.1"/>
    <property type="molecule type" value="Genomic_DNA"/>
</dbReference>
<keyword evidence="2" id="KW-1185">Reference proteome</keyword>